<feature type="domain" description="Hcy-binding" evidence="6">
    <location>
        <begin position="31"/>
        <end position="339"/>
    </location>
</feature>
<protein>
    <recommendedName>
        <fullName evidence="6">Hcy-binding domain-containing protein</fullName>
    </recommendedName>
</protein>
<dbReference type="PANTHER" id="PTHR46015">
    <property type="entry name" value="ZGC:172121"/>
    <property type="match status" value="1"/>
</dbReference>
<keyword evidence="8" id="KW-1185">Reference proteome</keyword>
<evidence type="ECO:0000259" key="6">
    <source>
        <dbReference type="PROSITE" id="PS50970"/>
    </source>
</evidence>
<evidence type="ECO:0000256" key="5">
    <source>
        <dbReference type="PROSITE-ProRule" id="PRU00333"/>
    </source>
</evidence>
<dbReference type="GO" id="GO:0046872">
    <property type="term" value="F:metal ion binding"/>
    <property type="evidence" value="ECO:0007669"/>
    <property type="project" value="UniProtKB-KW"/>
</dbReference>
<evidence type="ECO:0000313" key="8">
    <source>
        <dbReference type="Proteomes" id="UP001190700"/>
    </source>
</evidence>
<dbReference type="PANTHER" id="PTHR46015:SF1">
    <property type="entry name" value="HOMOCYSTEINE S-METHYLTRANSFERASE-LIKE ISOFORM 1"/>
    <property type="match status" value="1"/>
</dbReference>
<dbReference type="InterPro" id="IPR003726">
    <property type="entry name" value="HCY_dom"/>
</dbReference>
<proteinExistence type="predicted"/>
<keyword evidence="3" id="KW-0479">Metal-binding</keyword>
<dbReference type="Proteomes" id="UP001190700">
    <property type="component" value="Unassembled WGS sequence"/>
</dbReference>
<organism evidence="7 8">
    <name type="scientific">Cymbomonas tetramitiformis</name>
    <dbReference type="NCBI Taxonomy" id="36881"/>
    <lineage>
        <taxon>Eukaryota</taxon>
        <taxon>Viridiplantae</taxon>
        <taxon>Chlorophyta</taxon>
        <taxon>Pyramimonadophyceae</taxon>
        <taxon>Pyramimonadales</taxon>
        <taxon>Pyramimonadaceae</taxon>
        <taxon>Cymbomonas</taxon>
    </lineage>
</organism>
<evidence type="ECO:0000256" key="1">
    <source>
        <dbReference type="ARBA" id="ARBA00022603"/>
    </source>
</evidence>
<dbReference type="GO" id="GO:0009086">
    <property type="term" value="P:methionine biosynthetic process"/>
    <property type="evidence" value="ECO:0007669"/>
    <property type="project" value="TreeGrafter"/>
</dbReference>
<name>A0AAE0GQ17_9CHLO</name>
<comment type="caution">
    <text evidence="7">The sequence shown here is derived from an EMBL/GenBank/DDBJ whole genome shotgun (WGS) entry which is preliminary data.</text>
</comment>
<sequence>MKVQLVSLVVGSLAVGCCLTRILKRSAGKVLRLRKLLSAGKLIILDGGLATELENNGADLSDALWSARLIQDDPKLIRSTHISYYVAGADISISASYQGTIEGFVKHFGMSREKAAALLKSSVAIACEGRDMAWEQIKGKGCRGIGQMPTERRFKPMVAASIGCYGAYLADGSEYRGQYGLSVDELKSFHRSRLELLAAAGADLISLETVPCVKEAIALLELLEEPAIQKLRVPAYLSMACKDGVHLNSGESVETLMEAIKRHLNNHLLVALGVNCTAPQHVEELLGIMAAHTTLPLLVYANRRGAHCLLPGGWAVKPPWPAPSEWAVDLHGCPLVGGR</sequence>
<evidence type="ECO:0000313" key="7">
    <source>
        <dbReference type="EMBL" id="KAK3282279.1"/>
    </source>
</evidence>
<reference evidence="7 8" key="1">
    <citation type="journal article" date="2015" name="Genome Biol. Evol.">
        <title>Comparative Genomics of a Bacterivorous Green Alga Reveals Evolutionary Causalities and Consequences of Phago-Mixotrophic Mode of Nutrition.</title>
        <authorList>
            <person name="Burns J.A."/>
            <person name="Paasch A."/>
            <person name="Narechania A."/>
            <person name="Kim E."/>
        </authorList>
    </citation>
    <scope>NUCLEOTIDE SEQUENCE [LARGE SCALE GENOMIC DNA]</scope>
    <source>
        <strain evidence="7 8">PLY_AMNH</strain>
    </source>
</reference>
<evidence type="ECO:0000256" key="4">
    <source>
        <dbReference type="ARBA" id="ARBA00022833"/>
    </source>
</evidence>
<evidence type="ECO:0000256" key="3">
    <source>
        <dbReference type="ARBA" id="ARBA00022723"/>
    </source>
</evidence>
<comment type="caution">
    <text evidence="5">Lacks conserved residue(s) required for the propagation of feature annotation.</text>
</comment>
<accession>A0AAE0GQ17</accession>
<dbReference type="EMBL" id="LGRX02003398">
    <property type="protein sequence ID" value="KAK3282279.1"/>
    <property type="molecule type" value="Genomic_DNA"/>
</dbReference>
<dbReference type="PROSITE" id="PS51257">
    <property type="entry name" value="PROKAR_LIPOPROTEIN"/>
    <property type="match status" value="1"/>
</dbReference>
<keyword evidence="4" id="KW-0862">Zinc</keyword>
<evidence type="ECO:0000256" key="2">
    <source>
        <dbReference type="ARBA" id="ARBA00022679"/>
    </source>
</evidence>
<dbReference type="AlphaFoldDB" id="A0AAE0GQ17"/>
<gene>
    <name evidence="7" type="ORF">CYMTET_9979</name>
</gene>
<dbReference type="SUPFAM" id="SSF82282">
    <property type="entry name" value="Homocysteine S-methyltransferase"/>
    <property type="match status" value="1"/>
</dbReference>
<dbReference type="InterPro" id="IPR051486">
    <property type="entry name" value="Hcy_S-methyltransferase"/>
</dbReference>
<dbReference type="Pfam" id="PF02574">
    <property type="entry name" value="S-methyl_trans"/>
    <property type="match status" value="1"/>
</dbReference>
<dbReference type="Gene3D" id="3.20.20.330">
    <property type="entry name" value="Homocysteine-binding-like domain"/>
    <property type="match status" value="1"/>
</dbReference>
<dbReference type="NCBIfam" id="NF007020">
    <property type="entry name" value="PRK09485.1"/>
    <property type="match status" value="1"/>
</dbReference>
<keyword evidence="2" id="KW-0808">Transferase</keyword>
<dbReference type="GO" id="GO:0008898">
    <property type="term" value="F:S-adenosylmethionine-homocysteine S-methyltransferase activity"/>
    <property type="evidence" value="ECO:0007669"/>
    <property type="project" value="TreeGrafter"/>
</dbReference>
<dbReference type="GO" id="GO:0032259">
    <property type="term" value="P:methylation"/>
    <property type="evidence" value="ECO:0007669"/>
    <property type="project" value="UniProtKB-KW"/>
</dbReference>
<dbReference type="PROSITE" id="PS50970">
    <property type="entry name" value="HCY"/>
    <property type="match status" value="1"/>
</dbReference>
<dbReference type="InterPro" id="IPR036589">
    <property type="entry name" value="HCY_dom_sf"/>
</dbReference>
<keyword evidence="1" id="KW-0489">Methyltransferase</keyword>
<dbReference type="GO" id="GO:0033528">
    <property type="term" value="P:S-methylmethionine cycle"/>
    <property type="evidence" value="ECO:0007669"/>
    <property type="project" value="TreeGrafter"/>
</dbReference>